<dbReference type="Gene3D" id="3.30.160.60">
    <property type="entry name" value="Classic Zinc Finger"/>
    <property type="match status" value="4"/>
</dbReference>
<dbReference type="PROSITE" id="PS00028">
    <property type="entry name" value="ZINC_FINGER_C2H2_1"/>
    <property type="match status" value="1"/>
</dbReference>
<dbReference type="SUPFAM" id="SSF57667">
    <property type="entry name" value="beta-beta-alpha zinc fingers"/>
    <property type="match status" value="4"/>
</dbReference>
<proteinExistence type="predicted"/>
<organism evidence="3 4">
    <name type="scientific">Polistes dominula</name>
    <name type="common">European paper wasp</name>
    <name type="synonym">Vespa dominula</name>
    <dbReference type="NCBI Taxonomy" id="743375"/>
    <lineage>
        <taxon>Eukaryota</taxon>
        <taxon>Metazoa</taxon>
        <taxon>Ecdysozoa</taxon>
        <taxon>Arthropoda</taxon>
        <taxon>Hexapoda</taxon>
        <taxon>Insecta</taxon>
        <taxon>Pterygota</taxon>
        <taxon>Neoptera</taxon>
        <taxon>Endopterygota</taxon>
        <taxon>Hymenoptera</taxon>
        <taxon>Apocrita</taxon>
        <taxon>Aculeata</taxon>
        <taxon>Vespoidea</taxon>
        <taxon>Vespidae</taxon>
        <taxon>Polistinae</taxon>
        <taxon>Polistini</taxon>
        <taxon>Polistes</taxon>
    </lineage>
</organism>
<reference evidence="4" key="1">
    <citation type="submission" date="2025-08" db="UniProtKB">
        <authorList>
            <consortium name="RefSeq"/>
        </authorList>
    </citation>
    <scope>IDENTIFICATION</scope>
    <source>
        <tissue evidence="4">Whole body</tissue>
    </source>
</reference>
<feature type="compositionally biased region" description="Polar residues" evidence="1">
    <location>
        <begin position="439"/>
        <end position="450"/>
    </location>
</feature>
<dbReference type="GeneID" id="107064339"/>
<evidence type="ECO:0000313" key="3">
    <source>
        <dbReference type="Proteomes" id="UP000694924"/>
    </source>
</evidence>
<evidence type="ECO:0000313" key="4">
    <source>
        <dbReference type="RefSeq" id="XP_015172444.1"/>
    </source>
</evidence>
<protein>
    <submittedName>
        <fullName evidence="4">Zinc finger protein 346</fullName>
    </submittedName>
</protein>
<feature type="compositionally biased region" description="Pro residues" evidence="1">
    <location>
        <begin position="19"/>
        <end position="29"/>
    </location>
</feature>
<gene>
    <name evidence="4" type="primary">LOC107064339</name>
</gene>
<dbReference type="SMART" id="SM00451">
    <property type="entry name" value="ZnF_U1"/>
    <property type="match status" value="4"/>
</dbReference>
<feature type="domain" description="C2H2-type" evidence="2">
    <location>
        <begin position="414"/>
        <end position="436"/>
    </location>
</feature>
<dbReference type="InterPro" id="IPR036236">
    <property type="entry name" value="Znf_C2H2_sf"/>
</dbReference>
<accession>A0ABM1HWV7</accession>
<dbReference type="Pfam" id="PF12874">
    <property type="entry name" value="zf-met"/>
    <property type="match status" value="4"/>
</dbReference>
<sequence>MSNAKIIKNPEVPGLECFLPPPPPPPPPTTSSTNGMLTTGGTQNQQQQEQQKSTVETTTTKTMTTTLTTITTETITSSTTVNPNTIQTTLPNLAVPTPYILHPPMQPQTPSQPAIPWWISTEADTSADMYAQWYDTSYKTAPAANTVVQVSAVQQSSKPKNKYYKRKNEFIDPAQDAEKVASAQRELSALMKPLKCDLCNAVMNSTLQAKLHYDGKPHQKKVTMFLNQSVKKQKSEDGQVSSTTDWQNQCDICKTWFSSQIEASQHYSGKKHIRVAHGGLRSRPKKSQNQNQYNQIDSTGRYGIGMAFQQDVQVPGTSAVVSDVSNIMMSPQGTPTPIYTPPAYPTPLRCDLCGVSANRQDQLETHKRGARHMRMLKLNGLPIPELLSESENASSSSGPIDYSIYRTPSGQYYCAPCNLSLNSESTFAQHVESKKHKNQSNPKSPLNSAVISKKARFKKK</sequence>
<feature type="region of interest" description="Disordered" evidence="1">
    <location>
        <begin position="430"/>
        <end position="460"/>
    </location>
</feature>
<name>A0ABM1HWV7_POLDO</name>
<evidence type="ECO:0000259" key="2">
    <source>
        <dbReference type="PROSITE" id="PS00028"/>
    </source>
</evidence>
<keyword evidence="3" id="KW-1185">Reference proteome</keyword>
<dbReference type="InterPro" id="IPR052644">
    <property type="entry name" value="ZMAT3"/>
</dbReference>
<dbReference type="Proteomes" id="UP000694924">
    <property type="component" value="Unplaced"/>
</dbReference>
<feature type="compositionally biased region" description="Low complexity" evidence="1">
    <location>
        <begin position="33"/>
        <end position="59"/>
    </location>
</feature>
<dbReference type="PANTHER" id="PTHR46786:SF1">
    <property type="entry name" value="ZINC FINGER MATRIN-TYPE PROTEIN 3"/>
    <property type="match status" value="1"/>
</dbReference>
<dbReference type="RefSeq" id="XP_015172444.1">
    <property type="nucleotide sequence ID" value="XM_015316958.1"/>
</dbReference>
<dbReference type="SMART" id="SM00355">
    <property type="entry name" value="ZnF_C2H2"/>
    <property type="match status" value="4"/>
</dbReference>
<dbReference type="InterPro" id="IPR013087">
    <property type="entry name" value="Znf_C2H2_type"/>
</dbReference>
<feature type="region of interest" description="Disordered" evidence="1">
    <location>
        <begin position="1"/>
        <end position="59"/>
    </location>
</feature>
<dbReference type="InterPro" id="IPR003604">
    <property type="entry name" value="Matrin/U1-like-C_Znf_C2H2"/>
</dbReference>
<evidence type="ECO:0000256" key="1">
    <source>
        <dbReference type="SAM" id="MobiDB-lite"/>
    </source>
</evidence>
<dbReference type="PANTHER" id="PTHR46786">
    <property type="entry name" value="ZINC FINGER MATRIN-TYPE PROTEIN 3"/>
    <property type="match status" value="1"/>
</dbReference>